<dbReference type="GO" id="GO:0045087">
    <property type="term" value="P:innate immune response"/>
    <property type="evidence" value="ECO:0007669"/>
    <property type="project" value="UniProtKB-KW"/>
</dbReference>
<comment type="catalytic activity">
    <reaction evidence="10">
        <text>NAD(+) + H2O = ADP-D-ribose + nicotinamide + H(+)</text>
        <dbReference type="Rhea" id="RHEA:16301"/>
        <dbReference type="ChEBI" id="CHEBI:15377"/>
        <dbReference type="ChEBI" id="CHEBI:15378"/>
        <dbReference type="ChEBI" id="CHEBI:17154"/>
        <dbReference type="ChEBI" id="CHEBI:57540"/>
        <dbReference type="ChEBI" id="CHEBI:57967"/>
        <dbReference type="EC" id="3.2.2.6"/>
    </reaction>
    <physiologicalReaction direction="left-to-right" evidence="10">
        <dbReference type="Rhea" id="RHEA:16302"/>
    </physiologicalReaction>
</comment>
<dbReference type="EC" id="3.2.2.6" evidence="3"/>
<evidence type="ECO:0000256" key="5">
    <source>
        <dbReference type="ARBA" id="ARBA00022588"/>
    </source>
</evidence>
<keyword evidence="8" id="KW-0391">Immunity</keyword>
<dbReference type="SUPFAM" id="SSF48371">
    <property type="entry name" value="ARM repeat"/>
    <property type="match status" value="1"/>
</dbReference>
<dbReference type="InterPro" id="IPR000157">
    <property type="entry name" value="TIR_dom"/>
</dbReference>
<keyword evidence="9" id="KW-0520">NAD</keyword>
<dbReference type="SMART" id="SM00454">
    <property type="entry name" value="SAM"/>
    <property type="match status" value="2"/>
</dbReference>
<dbReference type="FunFam" id="1.10.150.50:FF:000043">
    <property type="entry name" value="Sterile alpha and TIR motif-containing 1"/>
    <property type="match status" value="1"/>
</dbReference>
<organism evidence="14 15">
    <name type="scientific">Pomacea canaliculata</name>
    <name type="common">Golden apple snail</name>
    <dbReference type="NCBI Taxonomy" id="400727"/>
    <lineage>
        <taxon>Eukaryota</taxon>
        <taxon>Metazoa</taxon>
        <taxon>Spiralia</taxon>
        <taxon>Lophotrochozoa</taxon>
        <taxon>Mollusca</taxon>
        <taxon>Gastropoda</taxon>
        <taxon>Caenogastropoda</taxon>
        <taxon>Architaenioglossa</taxon>
        <taxon>Ampullarioidea</taxon>
        <taxon>Ampullariidae</taxon>
        <taxon>Pomacea</taxon>
    </lineage>
</organism>
<proteinExistence type="inferred from homology"/>
<dbReference type="Pfam" id="PF07647">
    <property type="entry name" value="SAM_2"/>
    <property type="match status" value="1"/>
</dbReference>
<feature type="compositionally biased region" description="Polar residues" evidence="11">
    <location>
        <begin position="1"/>
        <end position="22"/>
    </location>
</feature>
<keyword evidence="4" id="KW-0963">Cytoplasm</keyword>
<dbReference type="PANTHER" id="PTHR22998:SF1">
    <property type="entry name" value="NAD(+) HYDROLASE SARM1"/>
    <property type="match status" value="1"/>
</dbReference>
<dbReference type="Pfam" id="PF13676">
    <property type="entry name" value="TIR_2"/>
    <property type="match status" value="1"/>
</dbReference>
<evidence type="ECO:0000256" key="4">
    <source>
        <dbReference type="ARBA" id="ARBA00022490"/>
    </source>
</evidence>
<gene>
    <name evidence="14" type="ORF">C0Q70_07165</name>
</gene>
<name>A0A2T7PEB2_POMCA</name>
<dbReference type="GO" id="GO:0030425">
    <property type="term" value="C:dendrite"/>
    <property type="evidence" value="ECO:0007669"/>
    <property type="project" value="TreeGrafter"/>
</dbReference>
<dbReference type="GO" id="GO:0061809">
    <property type="term" value="F:NAD+ nucleosidase activity, cyclic ADP-ribose generating"/>
    <property type="evidence" value="ECO:0007669"/>
    <property type="project" value="UniProtKB-EC"/>
</dbReference>
<dbReference type="InterPro" id="IPR016024">
    <property type="entry name" value="ARM-type_fold"/>
</dbReference>
<keyword evidence="6" id="KW-0677">Repeat</keyword>
<evidence type="ECO:0000256" key="3">
    <source>
        <dbReference type="ARBA" id="ARBA00011982"/>
    </source>
</evidence>
<dbReference type="PROSITE" id="PS50104">
    <property type="entry name" value="TIR"/>
    <property type="match status" value="1"/>
</dbReference>
<dbReference type="Pfam" id="PF00536">
    <property type="entry name" value="SAM_1"/>
    <property type="match status" value="1"/>
</dbReference>
<dbReference type="InterPro" id="IPR013761">
    <property type="entry name" value="SAM/pointed_sf"/>
</dbReference>
<reference evidence="14 15" key="1">
    <citation type="submission" date="2018-04" db="EMBL/GenBank/DDBJ databases">
        <title>The genome of golden apple snail Pomacea canaliculata provides insight into stress tolerance and invasive adaptation.</title>
        <authorList>
            <person name="Liu C."/>
            <person name="Liu B."/>
            <person name="Ren Y."/>
            <person name="Zhang Y."/>
            <person name="Wang H."/>
            <person name="Li S."/>
            <person name="Jiang F."/>
            <person name="Yin L."/>
            <person name="Zhang G."/>
            <person name="Qian W."/>
            <person name="Fan W."/>
        </authorList>
    </citation>
    <scope>NUCLEOTIDE SEQUENCE [LARGE SCALE GENOMIC DNA]</scope>
    <source>
        <strain evidence="14">SZHN2017</strain>
        <tissue evidence="14">Muscle</tissue>
    </source>
</reference>
<dbReference type="InterPro" id="IPR001660">
    <property type="entry name" value="SAM"/>
</dbReference>
<dbReference type="GO" id="GO:0034128">
    <property type="term" value="P:negative regulation of MyD88-independent toll-like receptor signaling pathway"/>
    <property type="evidence" value="ECO:0007669"/>
    <property type="project" value="InterPro"/>
</dbReference>
<dbReference type="EMBL" id="PZQS01000004">
    <property type="protein sequence ID" value="PVD31747.1"/>
    <property type="molecule type" value="Genomic_DNA"/>
</dbReference>
<dbReference type="OrthoDB" id="202764at2759"/>
<dbReference type="CDD" id="cd09501">
    <property type="entry name" value="SAM_SARM1-like_repeat1"/>
    <property type="match status" value="1"/>
</dbReference>
<dbReference type="GO" id="GO:0005737">
    <property type="term" value="C:cytoplasm"/>
    <property type="evidence" value="ECO:0007669"/>
    <property type="project" value="UniProtKB-SubCell"/>
</dbReference>
<feature type="domain" description="TIR" evidence="12">
    <location>
        <begin position="677"/>
        <end position="827"/>
    </location>
</feature>
<evidence type="ECO:0000256" key="7">
    <source>
        <dbReference type="ARBA" id="ARBA00022801"/>
    </source>
</evidence>
<dbReference type="InterPro" id="IPR011989">
    <property type="entry name" value="ARM-like"/>
</dbReference>
<dbReference type="SMART" id="SM00255">
    <property type="entry name" value="TIR"/>
    <property type="match status" value="1"/>
</dbReference>
<accession>A0A2T7PEB2</accession>
<evidence type="ECO:0000256" key="11">
    <source>
        <dbReference type="SAM" id="MobiDB-lite"/>
    </source>
</evidence>
<dbReference type="GO" id="GO:0007165">
    <property type="term" value="P:signal transduction"/>
    <property type="evidence" value="ECO:0007669"/>
    <property type="project" value="InterPro"/>
</dbReference>
<dbReference type="GO" id="GO:0048678">
    <property type="term" value="P:response to axon injury"/>
    <property type="evidence" value="ECO:0007669"/>
    <property type="project" value="InterPro"/>
</dbReference>
<feature type="region of interest" description="Disordered" evidence="11">
    <location>
        <begin position="1"/>
        <end position="52"/>
    </location>
</feature>
<dbReference type="InterPro" id="IPR039184">
    <property type="entry name" value="SARM1"/>
</dbReference>
<keyword evidence="15" id="KW-1185">Reference proteome</keyword>
<evidence type="ECO:0000313" key="14">
    <source>
        <dbReference type="EMBL" id="PVD31747.1"/>
    </source>
</evidence>
<comment type="caution">
    <text evidence="14">The sequence shown here is derived from an EMBL/GenBank/DDBJ whole genome shotgun (WGS) entry which is preliminary data.</text>
</comment>
<dbReference type="InterPro" id="IPR035897">
    <property type="entry name" value="Toll_tir_struct_dom_sf"/>
</dbReference>
<feature type="domain" description="SAM" evidence="13">
    <location>
        <begin position="581"/>
        <end position="647"/>
    </location>
</feature>
<keyword evidence="5" id="KW-0399">Innate immunity</keyword>
<keyword evidence="7" id="KW-0378">Hydrolase</keyword>
<evidence type="ECO:0000256" key="6">
    <source>
        <dbReference type="ARBA" id="ARBA00022737"/>
    </source>
</evidence>
<evidence type="ECO:0000313" key="15">
    <source>
        <dbReference type="Proteomes" id="UP000245119"/>
    </source>
</evidence>
<dbReference type="Gene3D" id="1.25.10.10">
    <property type="entry name" value="Leucine-rich Repeat Variant"/>
    <property type="match status" value="1"/>
</dbReference>
<comment type="subcellular location">
    <subcellularLocation>
        <location evidence="1">Cytoplasm</location>
    </subcellularLocation>
</comment>
<dbReference type="GO" id="GO:0035591">
    <property type="term" value="F:signaling adaptor activity"/>
    <property type="evidence" value="ECO:0007669"/>
    <property type="project" value="InterPro"/>
</dbReference>
<dbReference type="Gene3D" id="1.10.150.50">
    <property type="entry name" value="Transcription Factor, Ets-1"/>
    <property type="match status" value="2"/>
</dbReference>
<evidence type="ECO:0000256" key="9">
    <source>
        <dbReference type="ARBA" id="ARBA00023027"/>
    </source>
</evidence>
<evidence type="ECO:0000256" key="10">
    <source>
        <dbReference type="ARBA" id="ARBA00047304"/>
    </source>
</evidence>
<dbReference type="Gene3D" id="3.40.50.10140">
    <property type="entry name" value="Toll/interleukin-1 receptor homology (TIR) domain"/>
    <property type="match status" value="1"/>
</dbReference>
<dbReference type="AlphaFoldDB" id="A0A2T7PEB2"/>
<evidence type="ECO:0000256" key="8">
    <source>
        <dbReference type="ARBA" id="ARBA00022859"/>
    </source>
</evidence>
<evidence type="ECO:0000259" key="13">
    <source>
        <dbReference type="PROSITE" id="PS50105"/>
    </source>
</evidence>
<dbReference type="PROSITE" id="PS50105">
    <property type="entry name" value="SAM_DOMAIN"/>
    <property type="match status" value="2"/>
</dbReference>
<dbReference type="Proteomes" id="UP000245119">
    <property type="component" value="Linkage Group LG4"/>
</dbReference>
<evidence type="ECO:0000256" key="1">
    <source>
        <dbReference type="ARBA" id="ARBA00004496"/>
    </source>
</evidence>
<dbReference type="GO" id="GO:0003953">
    <property type="term" value="F:NAD+ nucleosidase activity"/>
    <property type="evidence" value="ECO:0007669"/>
    <property type="project" value="InterPro"/>
</dbReference>
<feature type="domain" description="SAM" evidence="13">
    <location>
        <begin position="511"/>
        <end position="575"/>
    </location>
</feature>
<evidence type="ECO:0000259" key="12">
    <source>
        <dbReference type="PROSITE" id="PS50104"/>
    </source>
</evidence>
<evidence type="ECO:0000256" key="2">
    <source>
        <dbReference type="ARBA" id="ARBA00008291"/>
    </source>
</evidence>
<dbReference type="SUPFAM" id="SSF52200">
    <property type="entry name" value="Toll/Interleukin receptor TIR domain"/>
    <property type="match status" value="1"/>
</dbReference>
<dbReference type="PANTHER" id="PTHR22998">
    <property type="entry name" value="SARM1"/>
    <property type="match status" value="1"/>
</dbReference>
<sequence length="868" mass="98113">MEQTTRNKNSADLSSDSNNKESTAVELSKTFERSLSDYSSNNSNNKAGSMFDPSKTFERSLSDATLLSLPLCALESTFKLQHGRAASVDNTQDNTRLLPTSPVSERSTVYENLSSAESVEAMPLENRAKYLRFRERHVDLETIHQDDQEVEAVHHDVVFQDKHFANNIGDVDGEMLSIEPLSPEDCEGSRDASFYTKYPLRFPHGYSLGKYRHNLKLSYQTLSQRLEGFIKNLQEADPAIQCRILTDILLLIKEAWDTPVYGRDLAYGLCDIMRMEGLVDMLIRNCDQQDSHDLLLHSANLLEQVINLGGLDVILRWCRCGTDYHILRRCAKALANLSLFGGAENQEVMAKHKVPEWLFPLAFSDDNSVRYYACMAISALVANKELEASVIKSGTLDLVLPFINSTRPINFAQSDVTHKQGRDKIWLKHLIPLLFSRRQEAQALAAFHFAMEAIIKAEQGRQDIFHEIDAVEPLKKIASSPNTVASKLAAEALKVIGEKIPHKLSQQVPLWTVEDVAHWVSQIGFPDYVESFKNSQVDGDLLLILTAEDLSSGLGMISSIVRKRFMRELKSLKITADYSASDPSGLDKWLMELCPELSQYTYYMLRQGVDKFVLKTLTDQELREECGICNSIHRRKILQGIQEVNGDVSVSTPAMMPHNLPSLDFTTSLNINPTGIRTIDVFICYRRSSGSQLASLLKVHLQLRGFSVFLDIDRLRAGKFDENLLFSIQMSQHFLIILTHDALDRCLDDIGQEDWVHKEVIAALESNCNIVPIFDNFEWPPLERLPEDMRGIVRFNSVRWVHEYQDACVDKLETFLRRGRRRLSQQSPGHQSSSHLLGSDSHLSELSLRSQVSYSSSQGGLDVFSQSC</sequence>
<protein>
    <recommendedName>
        <fullName evidence="3">ADP-ribosyl cyclase/cyclic ADP-ribose hydrolase</fullName>
        <ecNumber evidence="3">3.2.2.6</ecNumber>
    </recommendedName>
</protein>
<comment type="similarity">
    <text evidence="2">Belongs to the SARM1 family.</text>
</comment>
<dbReference type="SUPFAM" id="SSF47769">
    <property type="entry name" value="SAM/Pointed domain"/>
    <property type="match status" value="2"/>
</dbReference>